<feature type="compositionally biased region" description="Low complexity" evidence="1">
    <location>
        <begin position="9"/>
        <end position="32"/>
    </location>
</feature>
<evidence type="ECO:0000313" key="3">
    <source>
        <dbReference type="EMBL" id="CAF1472645.1"/>
    </source>
</evidence>
<keyword evidence="4" id="KW-1185">Reference proteome</keyword>
<reference evidence="3" key="1">
    <citation type="submission" date="2021-02" db="EMBL/GenBank/DDBJ databases">
        <authorList>
            <person name="Nowell W R."/>
        </authorList>
    </citation>
    <scope>NUCLEOTIDE SEQUENCE</scope>
</reference>
<proteinExistence type="predicted"/>
<feature type="compositionally biased region" description="Polar residues" evidence="1">
    <location>
        <begin position="40"/>
        <end position="91"/>
    </location>
</feature>
<dbReference type="EMBL" id="CAJNOM010000501">
    <property type="protein sequence ID" value="CAF1472645.1"/>
    <property type="molecule type" value="Genomic_DNA"/>
</dbReference>
<feature type="compositionally biased region" description="Polar residues" evidence="1">
    <location>
        <begin position="99"/>
        <end position="113"/>
    </location>
</feature>
<dbReference type="OrthoDB" id="10021925at2759"/>
<accession>A0A815R6W1</accession>
<feature type="compositionally biased region" description="Polar residues" evidence="1">
    <location>
        <begin position="121"/>
        <end position="139"/>
    </location>
</feature>
<organism evidence="3 4">
    <name type="scientific">Adineta steineri</name>
    <dbReference type="NCBI Taxonomy" id="433720"/>
    <lineage>
        <taxon>Eukaryota</taxon>
        <taxon>Metazoa</taxon>
        <taxon>Spiralia</taxon>
        <taxon>Gnathifera</taxon>
        <taxon>Rotifera</taxon>
        <taxon>Eurotatoria</taxon>
        <taxon>Bdelloidea</taxon>
        <taxon>Adinetida</taxon>
        <taxon>Adinetidae</taxon>
        <taxon>Adineta</taxon>
    </lineage>
</organism>
<dbReference type="Proteomes" id="UP000663877">
    <property type="component" value="Unassembled WGS sequence"/>
</dbReference>
<gene>
    <name evidence="2" type="ORF">BJG266_LOCUS9929</name>
    <name evidence="3" type="ORF">QVE165_LOCUS41702</name>
</gene>
<comment type="caution">
    <text evidence="3">The sequence shown here is derived from an EMBL/GenBank/DDBJ whole genome shotgun (WGS) entry which is preliminary data.</text>
</comment>
<evidence type="ECO:0000256" key="1">
    <source>
        <dbReference type="SAM" id="MobiDB-lite"/>
    </source>
</evidence>
<dbReference type="Proteomes" id="UP000663832">
    <property type="component" value="Unassembled WGS sequence"/>
</dbReference>
<protein>
    <submittedName>
        <fullName evidence="3">Uncharacterized protein</fullName>
    </submittedName>
</protein>
<dbReference type="AlphaFoldDB" id="A0A815R6W1"/>
<sequence length="282" mass="32743">MSINSKQDSSNNNNNNNEINSPNNENSSPEISDIQKEENQVNSSTTLELNRTNSQLSSEKFTQQNSRRNTQISSPKMTRSQSDSSNLSEQTGVPPPPKTTNENLIQRPISPTNGHRDSKQRTPASLVNRQRARSNSPRKTFSYLPPDRLNIRKWKQQQRLITKQDENNRIYYENRQKLERLAKIAREASAYPTTHIEQERLRERHVHDHRRKVLKGYIPILQNNLCIVDRLANVKGVYDVKKMEEDFNRHTNILKQDAANRKKARETAAQRPFILPKINLKS</sequence>
<evidence type="ECO:0000313" key="2">
    <source>
        <dbReference type="EMBL" id="CAF0890619.1"/>
    </source>
</evidence>
<feature type="region of interest" description="Disordered" evidence="1">
    <location>
        <begin position="1"/>
        <end position="141"/>
    </location>
</feature>
<name>A0A815R6W1_9BILA</name>
<dbReference type="EMBL" id="CAJNOI010000033">
    <property type="protein sequence ID" value="CAF0890619.1"/>
    <property type="molecule type" value="Genomic_DNA"/>
</dbReference>
<evidence type="ECO:0000313" key="4">
    <source>
        <dbReference type="Proteomes" id="UP000663832"/>
    </source>
</evidence>